<evidence type="ECO:0000256" key="1">
    <source>
        <dbReference type="ARBA" id="ARBA00008857"/>
    </source>
</evidence>
<dbReference type="GO" id="GO:0003677">
    <property type="term" value="F:DNA binding"/>
    <property type="evidence" value="ECO:0007669"/>
    <property type="project" value="UniProtKB-KW"/>
</dbReference>
<evidence type="ECO:0000313" key="9">
    <source>
        <dbReference type="Proteomes" id="UP000015350"/>
    </source>
</evidence>
<dbReference type="AlphaFoldDB" id="S9SC32"/>
<dbReference type="PANTHER" id="PTHR30349:SF41">
    <property type="entry name" value="INTEGRASE_RECOMBINASE PROTEIN MJ0367-RELATED"/>
    <property type="match status" value="1"/>
</dbReference>
<evidence type="ECO:0000256" key="5">
    <source>
        <dbReference type="SAM" id="MobiDB-lite"/>
    </source>
</evidence>
<evidence type="ECO:0000256" key="2">
    <source>
        <dbReference type="ARBA" id="ARBA00022908"/>
    </source>
</evidence>
<gene>
    <name evidence="8" type="ORF">K678_09923</name>
</gene>
<evidence type="ECO:0000259" key="6">
    <source>
        <dbReference type="Pfam" id="PF00589"/>
    </source>
</evidence>
<keyword evidence="4" id="KW-0233">DNA recombination</keyword>
<dbReference type="SUPFAM" id="SSF56349">
    <property type="entry name" value="DNA breaking-rejoining enzymes"/>
    <property type="match status" value="1"/>
</dbReference>
<dbReference type="InterPro" id="IPR002104">
    <property type="entry name" value="Integrase_catalytic"/>
</dbReference>
<comment type="caution">
    <text evidence="8">The sequence shown here is derived from an EMBL/GenBank/DDBJ whole genome shotgun (WGS) entry which is preliminary data.</text>
</comment>
<evidence type="ECO:0000313" key="8">
    <source>
        <dbReference type="EMBL" id="EPY01623.1"/>
    </source>
</evidence>
<dbReference type="Proteomes" id="UP000015350">
    <property type="component" value="Unassembled WGS sequence"/>
</dbReference>
<sequence length="593" mass="67715">MEKMPGHPRLYRRGAVYWHRAAVPVDIADTYPKTEETFSLRTKDHRDALKLVRIEAARVDRLFDDHRRRMALQAQPPLDTLTDEQVKRIGEVYYAALLDEDDEVRNEAFEGRSFEEYVEDIDAFDTGTRHQFARGEVSSFYEDEVDEVLSWDNVALRLAEDAPCRRKLARELQAAAIRAYKAKRARNEGEPVETPAAPAVTPPPSTVKAPLEVRSSVSTTPPLSHLVKEWIAEKARTSWVPKTEHEHRVWMGHFIAVTGDRPWTEYGKAEARAFKAILMHLPANWNKFDDLKGLTIAEASAKAQELAMAPMSEKNLNKLLGYVGSLWTWAADHYDECPPNPFKGLKVKMKGRNVREERDPFTLDELKAIFRAPVYTGCKSVREWTSPGSLIPRDTGMFWVPLIGLFTGARSGEIIQLRVEEVRTEHGVLFFDINDDGEDKRLKTPHSKRNTPVHPVLIQLGLLDHVALRKRQGEQRLFPEMKMGADGYYSSPYSKHFRRFLEAVKVKHRKNAFHSFRHSFEDACRNSDISKEIMDALQGHGEEGMSGRYGRGFFLKKLAEAMARLRYEGLDLGHLRPDVPGQKCERASDQAAE</sequence>
<dbReference type="PANTHER" id="PTHR30349">
    <property type="entry name" value="PHAGE INTEGRASE-RELATED"/>
    <property type="match status" value="1"/>
</dbReference>
<evidence type="ECO:0000256" key="4">
    <source>
        <dbReference type="ARBA" id="ARBA00023172"/>
    </source>
</evidence>
<dbReference type="PATRIC" id="fig|1316936.3.peg.1978"/>
<feature type="domain" description="Tyr recombinase" evidence="6">
    <location>
        <begin position="405"/>
        <end position="549"/>
    </location>
</feature>
<evidence type="ECO:0000256" key="3">
    <source>
        <dbReference type="ARBA" id="ARBA00023125"/>
    </source>
</evidence>
<name>S9SC32_MAGFU</name>
<reference evidence="8 9" key="1">
    <citation type="submission" date="2013-04" db="EMBL/GenBank/DDBJ databases">
        <authorList>
            <person name="Kuznetsov B."/>
            <person name="Ivanovsky R."/>
        </authorList>
    </citation>
    <scope>NUCLEOTIDE SEQUENCE [LARGE SCALE GENOMIC DNA]</scope>
    <source>
        <strain evidence="8 9">MGU-K5</strain>
    </source>
</reference>
<dbReference type="Pfam" id="PF00589">
    <property type="entry name" value="Phage_integrase"/>
    <property type="match status" value="1"/>
</dbReference>
<dbReference type="STRING" id="1316936.K678_09923"/>
<dbReference type="GO" id="GO:0006310">
    <property type="term" value="P:DNA recombination"/>
    <property type="evidence" value="ECO:0007669"/>
    <property type="project" value="UniProtKB-KW"/>
</dbReference>
<dbReference type="InterPro" id="IPR013762">
    <property type="entry name" value="Integrase-like_cat_sf"/>
</dbReference>
<dbReference type="EMBL" id="AQPH01000034">
    <property type="protein sequence ID" value="EPY01623.1"/>
    <property type="molecule type" value="Genomic_DNA"/>
</dbReference>
<dbReference type="InterPro" id="IPR046668">
    <property type="entry name" value="DUF6538"/>
</dbReference>
<keyword evidence="2" id="KW-0229">DNA integration</keyword>
<dbReference type="Gene3D" id="1.10.443.10">
    <property type="entry name" value="Intergrase catalytic core"/>
    <property type="match status" value="1"/>
</dbReference>
<feature type="domain" description="DUF6538" evidence="7">
    <location>
        <begin position="10"/>
        <end position="68"/>
    </location>
</feature>
<dbReference type="GO" id="GO:0015074">
    <property type="term" value="P:DNA integration"/>
    <property type="evidence" value="ECO:0007669"/>
    <property type="project" value="UniProtKB-KW"/>
</dbReference>
<proteinExistence type="inferred from homology"/>
<dbReference type="CDD" id="cd01184">
    <property type="entry name" value="INT_C_like_1"/>
    <property type="match status" value="1"/>
</dbReference>
<keyword evidence="3" id="KW-0238">DNA-binding</keyword>
<dbReference type="OrthoDB" id="9784724at2"/>
<dbReference type="Pfam" id="PF20172">
    <property type="entry name" value="DUF6538"/>
    <property type="match status" value="1"/>
</dbReference>
<dbReference type="eggNOG" id="COG0582">
    <property type="taxonomic scope" value="Bacteria"/>
</dbReference>
<evidence type="ECO:0000259" key="7">
    <source>
        <dbReference type="Pfam" id="PF20172"/>
    </source>
</evidence>
<comment type="similarity">
    <text evidence="1">Belongs to the 'phage' integrase family.</text>
</comment>
<feature type="region of interest" description="Disordered" evidence="5">
    <location>
        <begin position="185"/>
        <end position="214"/>
    </location>
</feature>
<protein>
    <submittedName>
        <fullName evidence="8">Integrase</fullName>
    </submittedName>
</protein>
<accession>S9SC32</accession>
<organism evidence="8 9">
    <name type="scientific">Magnetospirillum fulvum MGU-K5</name>
    <dbReference type="NCBI Taxonomy" id="1316936"/>
    <lineage>
        <taxon>Bacteria</taxon>
        <taxon>Pseudomonadati</taxon>
        <taxon>Pseudomonadota</taxon>
        <taxon>Alphaproteobacteria</taxon>
        <taxon>Rhodospirillales</taxon>
        <taxon>Rhodospirillaceae</taxon>
        <taxon>Magnetospirillum</taxon>
    </lineage>
</organism>
<dbReference type="InterPro" id="IPR050090">
    <property type="entry name" value="Tyrosine_recombinase_XerCD"/>
</dbReference>
<dbReference type="InterPro" id="IPR011010">
    <property type="entry name" value="DNA_brk_join_enz"/>
</dbReference>
<dbReference type="RefSeq" id="WP_021132312.1">
    <property type="nucleotide sequence ID" value="NZ_AQPH01000034.1"/>
</dbReference>